<evidence type="ECO:0000256" key="1">
    <source>
        <dbReference type="SAM" id="MobiDB-lite"/>
    </source>
</evidence>
<organism evidence="2 3">
    <name type="scientific">Citricoccus parietis</name>
    <dbReference type="NCBI Taxonomy" id="592307"/>
    <lineage>
        <taxon>Bacteria</taxon>
        <taxon>Bacillati</taxon>
        <taxon>Actinomycetota</taxon>
        <taxon>Actinomycetes</taxon>
        <taxon>Micrococcales</taxon>
        <taxon>Micrococcaceae</taxon>
        <taxon>Citricoccus</taxon>
    </lineage>
</organism>
<feature type="compositionally biased region" description="Polar residues" evidence="1">
    <location>
        <begin position="91"/>
        <end position="102"/>
    </location>
</feature>
<name>A0ABV5G5V1_9MICC</name>
<dbReference type="Proteomes" id="UP001589575">
    <property type="component" value="Unassembled WGS sequence"/>
</dbReference>
<proteinExistence type="predicted"/>
<sequence length="108" mass="11760">MLVLPTPGSRSATSAKTGSEKVIAGVAPSFAVEDGIGPAGTLDGPLSVHIDTHRCRRVRTGGIRAKERPWSSRKCSRTRFYLRPRRDHGPQPSSGRPTLNKSSRLRSR</sequence>
<protein>
    <submittedName>
        <fullName evidence="2">Uncharacterized protein</fullName>
    </submittedName>
</protein>
<accession>A0ABV5G5V1</accession>
<evidence type="ECO:0000313" key="3">
    <source>
        <dbReference type="Proteomes" id="UP001589575"/>
    </source>
</evidence>
<comment type="caution">
    <text evidence="2">The sequence shown here is derived from an EMBL/GenBank/DDBJ whole genome shotgun (WGS) entry which is preliminary data.</text>
</comment>
<feature type="compositionally biased region" description="Basic residues" evidence="1">
    <location>
        <begin position="74"/>
        <end position="86"/>
    </location>
</feature>
<gene>
    <name evidence="2" type="ORF">ACFFX0_25270</name>
</gene>
<evidence type="ECO:0000313" key="2">
    <source>
        <dbReference type="EMBL" id="MFB9074324.1"/>
    </source>
</evidence>
<keyword evidence="3" id="KW-1185">Reference proteome</keyword>
<dbReference type="EMBL" id="JBHMFI010000002">
    <property type="protein sequence ID" value="MFB9074324.1"/>
    <property type="molecule type" value="Genomic_DNA"/>
</dbReference>
<reference evidence="2 3" key="1">
    <citation type="submission" date="2024-09" db="EMBL/GenBank/DDBJ databases">
        <authorList>
            <person name="Sun Q."/>
            <person name="Mori K."/>
        </authorList>
    </citation>
    <scope>NUCLEOTIDE SEQUENCE [LARGE SCALE GENOMIC DNA]</scope>
    <source>
        <strain evidence="2 3">CCM 7609</strain>
    </source>
</reference>
<feature type="region of interest" description="Disordered" evidence="1">
    <location>
        <begin position="64"/>
        <end position="108"/>
    </location>
</feature>